<protein>
    <submittedName>
        <fullName evidence="1">Uncharacterized protein</fullName>
    </submittedName>
</protein>
<dbReference type="Gene3D" id="2.60.40.10">
    <property type="entry name" value="Immunoglobulins"/>
    <property type="match status" value="1"/>
</dbReference>
<accession>A0A2D4MIU8</accession>
<evidence type="ECO:0000313" key="1">
    <source>
        <dbReference type="EMBL" id="LAB33334.1"/>
    </source>
</evidence>
<dbReference type="EMBL" id="IACM01096914">
    <property type="protein sequence ID" value="LAB33334.1"/>
    <property type="molecule type" value="Transcribed_RNA"/>
</dbReference>
<reference evidence="1" key="2">
    <citation type="submission" date="2017-11" db="EMBL/GenBank/DDBJ databases">
        <title>Coralsnake Venomics: Analyses of Venom Gland Transcriptomes and Proteomes of Six Brazilian Taxa.</title>
        <authorList>
            <person name="Aird S.D."/>
            <person name="Jorge da Silva N."/>
            <person name="Qiu L."/>
            <person name="Villar-Briones A."/>
            <person name="Aparecida-Saddi V."/>
            <person name="Campos-Telles M.P."/>
            <person name="Grau M."/>
            <person name="Mikheyev A.S."/>
        </authorList>
    </citation>
    <scope>NUCLEOTIDE SEQUENCE</scope>
    <source>
        <tissue evidence="1">Venom_gland</tissue>
    </source>
</reference>
<proteinExistence type="predicted"/>
<dbReference type="GO" id="GO:0003844">
    <property type="term" value="F:1,4-alpha-glucan branching enzyme activity"/>
    <property type="evidence" value="ECO:0007669"/>
    <property type="project" value="TreeGrafter"/>
</dbReference>
<dbReference type="AlphaFoldDB" id="A0A2D4MIU8"/>
<dbReference type="GO" id="GO:0005978">
    <property type="term" value="P:glycogen biosynthetic process"/>
    <property type="evidence" value="ECO:0007669"/>
    <property type="project" value="TreeGrafter"/>
</dbReference>
<dbReference type="InterPro" id="IPR014756">
    <property type="entry name" value="Ig_E-set"/>
</dbReference>
<dbReference type="SUPFAM" id="SSF81296">
    <property type="entry name" value="E set domains"/>
    <property type="match status" value="1"/>
</dbReference>
<dbReference type="GO" id="GO:0005737">
    <property type="term" value="C:cytoplasm"/>
    <property type="evidence" value="ECO:0007669"/>
    <property type="project" value="TreeGrafter"/>
</dbReference>
<dbReference type="InterPro" id="IPR013783">
    <property type="entry name" value="Ig-like_fold"/>
</dbReference>
<organism evidence="1">
    <name type="scientific">Micrurus spixii</name>
    <name type="common">Amazon coral snake</name>
    <dbReference type="NCBI Taxonomy" id="129469"/>
    <lineage>
        <taxon>Eukaryota</taxon>
        <taxon>Metazoa</taxon>
        <taxon>Chordata</taxon>
        <taxon>Craniata</taxon>
        <taxon>Vertebrata</taxon>
        <taxon>Euteleostomi</taxon>
        <taxon>Lepidosauria</taxon>
        <taxon>Squamata</taxon>
        <taxon>Bifurcata</taxon>
        <taxon>Unidentata</taxon>
        <taxon>Episquamata</taxon>
        <taxon>Toxicofera</taxon>
        <taxon>Serpentes</taxon>
        <taxon>Colubroidea</taxon>
        <taxon>Elapidae</taxon>
        <taxon>Elapinae</taxon>
        <taxon>Micrurus</taxon>
    </lineage>
</organism>
<dbReference type="PANTHER" id="PTHR43651">
    <property type="entry name" value="1,4-ALPHA-GLUCAN-BRANCHING ENZYME"/>
    <property type="match status" value="1"/>
</dbReference>
<dbReference type="PANTHER" id="PTHR43651:SF3">
    <property type="entry name" value="1,4-ALPHA-GLUCAN-BRANCHING ENZYME"/>
    <property type="match status" value="1"/>
</dbReference>
<sequence>MAVLSSFPPELERLLEKDPYLTPFEQDFQRRYGVFHRLLKKIEENEEGLNKFTKSYQTFGINRLTNGGLYCKEWAPGAEAVFLTGDFSKYFPAQMSFFYCYGVSKISPNVMVCFPFC</sequence>
<name>A0A2D4MIU8_9SAUR</name>
<dbReference type="Gene3D" id="3.20.20.80">
    <property type="entry name" value="Glycosidases"/>
    <property type="match status" value="1"/>
</dbReference>
<reference evidence="1" key="1">
    <citation type="submission" date="2017-07" db="EMBL/GenBank/DDBJ databases">
        <authorList>
            <person name="Mikheyev A."/>
            <person name="Grau M."/>
        </authorList>
    </citation>
    <scope>NUCLEOTIDE SEQUENCE</scope>
    <source>
        <tissue evidence="1">Venom_gland</tissue>
    </source>
</reference>